<keyword evidence="1" id="KW-0472">Membrane</keyword>
<feature type="non-terminal residue" evidence="2">
    <location>
        <position position="1"/>
    </location>
</feature>
<gene>
    <name evidence="2" type="ORF">EZS28_037633</name>
</gene>
<dbReference type="AlphaFoldDB" id="A0A5J4U8U7"/>
<reference evidence="2 3" key="1">
    <citation type="submission" date="2019-03" db="EMBL/GenBank/DDBJ databases">
        <title>Single cell metagenomics reveals metabolic interactions within the superorganism composed of flagellate Streblomastix strix and complex community of Bacteroidetes bacteria on its surface.</title>
        <authorList>
            <person name="Treitli S.C."/>
            <person name="Kolisko M."/>
            <person name="Husnik F."/>
            <person name="Keeling P."/>
            <person name="Hampl V."/>
        </authorList>
    </citation>
    <scope>NUCLEOTIDE SEQUENCE [LARGE SCALE GENOMIC DNA]</scope>
    <source>
        <strain evidence="2">ST1C</strain>
    </source>
</reference>
<name>A0A5J4U8U7_9EUKA</name>
<proteinExistence type="predicted"/>
<evidence type="ECO:0000256" key="1">
    <source>
        <dbReference type="SAM" id="Phobius"/>
    </source>
</evidence>
<keyword evidence="1" id="KW-1133">Transmembrane helix</keyword>
<evidence type="ECO:0000313" key="2">
    <source>
        <dbReference type="EMBL" id="KAA6366839.1"/>
    </source>
</evidence>
<protein>
    <submittedName>
        <fullName evidence="2">Uncharacterized protein</fullName>
    </submittedName>
</protein>
<organism evidence="2 3">
    <name type="scientific">Streblomastix strix</name>
    <dbReference type="NCBI Taxonomy" id="222440"/>
    <lineage>
        <taxon>Eukaryota</taxon>
        <taxon>Metamonada</taxon>
        <taxon>Preaxostyla</taxon>
        <taxon>Oxymonadida</taxon>
        <taxon>Streblomastigidae</taxon>
        <taxon>Streblomastix</taxon>
    </lineage>
</organism>
<evidence type="ECO:0000313" key="3">
    <source>
        <dbReference type="Proteomes" id="UP000324800"/>
    </source>
</evidence>
<comment type="caution">
    <text evidence="2">The sequence shown here is derived from an EMBL/GenBank/DDBJ whole genome shotgun (WGS) entry which is preliminary data.</text>
</comment>
<dbReference type="EMBL" id="SNRW01018960">
    <property type="protein sequence ID" value="KAA6366839.1"/>
    <property type="molecule type" value="Genomic_DNA"/>
</dbReference>
<dbReference type="Proteomes" id="UP000324800">
    <property type="component" value="Unassembled WGS sequence"/>
</dbReference>
<keyword evidence="1" id="KW-0812">Transmembrane</keyword>
<accession>A0A5J4U8U7</accession>
<sequence length="152" mass="16562">LKKVGPVRKGLVTENPEIVALLGTYQIPGMVVISMVLVSVVPSRIIIRSGMVQTSPATESIVPILSRLRSIGLLTSQLGLDLPVLISVSTHAMVELREIFLCYSQDQTVGLLKHVRFICIRMKVDFSAKHSSIAHMSTTSISVSFVFHSSTC</sequence>
<feature type="transmembrane region" description="Helical" evidence="1">
    <location>
        <begin position="18"/>
        <end position="41"/>
    </location>
</feature>